<proteinExistence type="predicted"/>
<dbReference type="Proteomes" id="UP000690515">
    <property type="component" value="Unassembled WGS sequence"/>
</dbReference>
<sequence>MTLITNKDAGEISVNEFDKKNTPAEKLGYDKKVELAQDAIIKNGGSFKENQEAKNIDEVCQESEANKKVEIVELLFDPAEDVVYLLTKDQCAVVYNEFQFLEDTINKIYQAGTNK</sequence>
<reference evidence="1 2" key="1">
    <citation type="submission" date="2021-04" db="EMBL/GenBank/DDBJ databases">
        <authorList>
            <person name="Pira H."/>
            <person name="Risdian C."/>
            <person name="Wink J."/>
        </authorList>
    </citation>
    <scope>NUCLEOTIDE SEQUENCE [LARGE SCALE GENOMIC DNA]</scope>
    <source>
        <strain evidence="1 2">WH53</strain>
    </source>
</reference>
<evidence type="ECO:0000313" key="2">
    <source>
        <dbReference type="Proteomes" id="UP000690515"/>
    </source>
</evidence>
<gene>
    <name evidence="1" type="ORF">KCG35_23355</name>
</gene>
<accession>A0ABS5ZIU3</accession>
<name>A0ABS5ZIU3_9GAMM</name>
<organism evidence="1 2">
    <name type="scientific">Zooshikella harenae</name>
    <dbReference type="NCBI Taxonomy" id="2827238"/>
    <lineage>
        <taxon>Bacteria</taxon>
        <taxon>Pseudomonadati</taxon>
        <taxon>Pseudomonadota</taxon>
        <taxon>Gammaproteobacteria</taxon>
        <taxon>Oceanospirillales</taxon>
        <taxon>Zooshikellaceae</taxon>
        <taxon>Zooshikella</taxon>
    </lineage>
</organism>
<comment type="caution">
    <text evidence="1">The sequence shown here is derived from an EMBL/GenBank/DDBJ whole genome shotgun (WGS) entry which is preliminary data.</text>
</comment>
<dbReference type="EMBL" id="JAGSOY010000131">
    <property type="protein sequence ID" value="MBU2713996.1"/>
    <property type="molecule type" value="Genomic_DNA"/>
</dbReference>
<keyword evidence="2" id="KW-1185">Reference proteome</keyword>
<dbReference type="RefSeq" id="WP_215822272.1">
    <property type="nucleotide sequence ID" value="NZ_JAGSOY010000131.1"/>
</dbReference>
<evidence type="ECO:0000313" key="1">
    <source>
        <dbReference type="EMBL" id="MBU2713996.1"/>
    </source>
</evidence>
<protein>
    <submittedName>
        <fullName evidence="1">Uncharacterized protein</fullName>
    </submittedName>
</protein>